<dbReference type="PROSITE" id="PS01117">
    <property type="entry name" value="HTH_MARR_1"/>
    <property type="match status" value="1"/>
</dbReference>
<keyword evidence="3" id="KW-0804">Transcription</keyword>
<evidence type="ECO:0000259" key="4">
    <source>
        <dbReference type="PROSITE" id="PS50995"/>
    </source>
</evidence>
<evidence type="ECO:0000256" key="1">
    <source>
        <dbReference type="ARBA" id="ARBA00023015"/>
    </source>
</evidence>
<dbReference type="GO" id="GO:0006950">
    <property type="term" value="P:response to stress"/>
    <property type="evidence" value="ECO:0007669"/>
    <property type="project" value="TreeGrafter"/>
</dbReference>
<gene>
    <name evidence="5" type="ORF">FC75_GL000449</name>
</gene>
<dbReference type="PANTHER" id="PTHR33164:SF99">
    <property type="entry name" value="MARR FAMILY REGULATORY PROTEIN"/>
    <property type="match status" value="1"/>
</dbReference>
<dbReference type="SUPFAM" id="SSF46785">
    <property type="entry name" value="Winged helix' DNA-binding domain"/>
    <property type="match status" value="1"/>
</dbReference>
<dbReference type="PROSITE" id="PS50995">
    <property type="entry name" value="HTH_MARR_2"/>
    <property type="match status" value="1"/>
</dbReference>
<dbReference type="Pfam" id="PF01047">
    <property type="entry name" value="MarR"/>
    <property type="match status" value="1"/>
</dbReference>
<dbReference type="AlphaFoldDB" id="A0A0R2EQV2"/>
<dbReference type="GO" id="GO:0003677">
    <property type="term" value="F:DNA binding"/>
    <property type="evidence" value="ECO:0007669"/>
    <property type="project" value="UniProtKB-KW"/>
</dbReference>
<dbReference type="Gene3D" id="1.10.10.10">
    <property type="entry name" value="Winged helix-like DNA-binding domain superfamily/Winged helix DNA-binding domain"/>
    <property type="match status" value="1"/>
</dbReference>
<evidence type="ECO:0000256" key="3">
    <source>
        <dbReference type="ARBA" id="ARBA00023163"/>
    </source>
</evidence>
<dbReference type="InterPro" id="IPR039422">
    <property type="entry name" value="MarR/SlyA-like"/>
</dbReference>
<dbReference type="PANTHER" id="PTHR33164">
    <property type="entry name" value="TRANSCRIPTIONAL REGULATOR, MARR FAMILY"/>
    <property type="match status" value="1"/>
</dbReference>
<dbReference type="RefSeq" id="WP_056989870.1">
    <property type="nucleotide sequence ID" value="NZ_AYZJ01000084.1"/>
</dbReference>
<reference evidence="5 6" key="1">
    <citation type="journal article" date="2015" name="Genome Announc.">
        <title>Expanding the biotechnology potential of lactobacilli through comparative genomics of 213 strains and associated genera.</title>
        <authorList>
            <person name="Sun Z."/>
            <person name="Harris H.M."/>
            <person name="McCann A."/>
            <person name="Guo C."/>
            <person name="Argimon S."/>
            <person name="Zhang W."/>
            <person name="Yang X."/>
            <person name="Jeffery I.B."/>
            <person name="Cooney J.C."/>
            <person name="Kagawa T.F."/>
            <person name="Liu W."/>
            <person name="Song Y."/>
            <person name="Salvetti E."/>
            <person name="Wrobel A."/>
            <person name="Rasinkangas P."/>
            <person name="Parkhill J."/>
            <person name="Rea M.C."/>
            <person name="O'Sullivan O."/>
            <person name="Ritari J."/>
            <person name="Douillard F.P."/>
            <person name="Paul Ross R."/>
            <person name="Yang R."/>
            <person name="Briner A.E."/>
            <person name="Felis G.E."/>
            <person name="de Vos W.M."/>
            <person name="Barrangou R."/>
            <person name="Klaenhammer T.R."/>
            <person name="Caufield P.W."/>
            <person name="Cui Y."/>
            <person name="Zhang H."/>
            <person name="O'Toole P.W."/>
        </authorList>
    </citation>
    <scope>NUCLEOTIDE SEQUENCE [LARGE SCALE GENOMIC DNA]</scope>
    <source>
        <strain evidence="5 6">DSM 22697</strain>
    </source>
</reference>
<dbReference type="InterPro" id="IPR036388">
    <property type="entry name" value="WH-like_DNA-bd_sf"/>
</dbReference>
<dbReference type="Proteomes" id="UP000050865">
    <property type="component" value="Unassembled WGS sequence"/>
</dbReference>
<accession>A0A0R2EQV2</accession>
<dbReference type="InterPro" id="IPR023187">
    <property type="entry name" value="Tscrpt_reg_MarR-type_CS"/>
</dbReference>
<sequence>MAENKTDTRTFTQLFSALAQEMVQNRSQNGLGLTRLQGLALRSVNQRPGITMTELAQQIGITNPQLTRIVTTLEDRGLVKREHNPENRRVVNVQSTEQGVALIAQNVEAVAARYDQALQTLTPAEQTTLVRDLQTSMRLMTKAGILKGLKQPVAADQSPAPK</sequence>
<dbReference type="InterPro" id="IPR000835">
    <property type="entry name" value="HTH_MarR-typ"/>
</dbReference>
<keyword evidence="6" id="KW-1185">Reference proteome</keyword>
<dbReference type="EMBL" id="AYZJ01000084">
    <property type="protein sequence ID" value="KRN18681.1"/>
    <property type="molecule type" value="Genomic_DNA"/>
</dbReference>
<dbReference type="SMART" id="SM00347">
    <property type="entry name" value="HTH_MARR"/>
    <property type="match status" value="1"/>
</dbReference>
<comment type="caution">
    <text evidence="5">The sequence shown here is derived from an EMBL/GenBank/DDBJ whole genome shotgun (WGS) entry which is preliminary data.</text>
</comment>
<dbReference type="GO" id="GO:0003700">
    <property type="term" value="F:DNA-binding transcription factor activity"/>
    <property type="evidence" value="ECO:0007669"/>
    <property type="project" value="InterPro"/>
</dbReference>
<evidence type="ECO:0000256" key="2">
    <source>
        <dbReference type="ARBA" id="ARBA00023125"/>
    </source>
</evidence>
<proteinExistence type="predicted"/>
<protein>
    <recommendedName>
        <fullName evidence="4">HTH marR-type domain-containing protein</fullName>
    </recommendedName>
</protein>
<dbReference type="PATRIC" id="fig|1423730.4.peg.468"/>
<dbReference type="InterPro" id="IPR036390">
    <property type="entry name" value="WH_DNA-bd_sf"/>
</dbReference>
<organism evidence="5 6">
    <name type="scientific">Lacticaseibacillus camelliae DSM 22697 = JCM 13995</name>
    <dbReference type="NCBI Taxonomy" id="1423730"/>
    <lineage>
        <taxon>Bacteria</taxon>
        <taxon>Bacillati</taxon>
        <taxon>Bacillota</taxon>
        <taxon>Bacilli</taxon>
        <taxon>Lactobacillales</taxon>
        <taxon>Lactobacillaceae</taxon>
        <taxon>Lacticaseibacillus</taxon>
    </lineage>
</organism>
<evidence type="ECO:0000313" key="6">
    <source>
        <dbReference type="Proteomes" id="UP000050865"/>
    </source>
</evidence>
<keyword evidence="1" id="KW-0805">Transcription regulation</keyword>
<dbReference type="PRINTS" id="PR00598">
    <property type="entry name" value="HTHMARR"/>
</dbReference>
<dbReference type="STRING" id="1423730.FC75_GL000449"/>
<evidence type="ECO:0000313" key="5">
    <source>
        <dbReference type="EMBL" id="KRN18681.1"/>
    </source>
</evidence>
<keyword evidence="2" id="KW-0238">DNA-binding</keyword>
<feature type="domain" description="HTH marR-type" evidence="4">
    <location>
        <begin position="4"/>
        <end position="138"/>
    </location>
</feature>
<name>A0A0R2EQV2_9LACO</name>